<organism evidence="1 2">
    <name type="scientific">Celeribacter baekdonensis</name>
    <dbReference type="NCBI Taxonomy" id="875171"/>
    <lineage>
        <taxon>Bacteria</taxon>
        <taxon>Pseudomonadati</taxon>
        <taxon>Pseudomonadota</taxon>
        <taxon>Alphaproteobacteria</taxon>
        <taxon>Rhodobacterales</taxon>
        <taxon>Roseobacteraceae</taxon>
        <taxon>Celeribacter</taxon>
    </lineage>
</organism>
<dbReference type="EMBL" id="FNBL01000021">
    <property type="protein sequence ID" value="SDG44539.1"/>
    <property type="molecule type" value="Genomic_DNA"/>
</dbReference>
<sequence>MSNYIFQLTHPRTKTTIRIRMYVVWTINDEGEEIMIMRWEELPEGKPPYKLMLQGGLVYWLPASGVWTLCKDVMSQNFILKIDAPSYIGLDDMTEAYHGSVPGKIQLNLDASDKHKLPSTGWEWHFVGD</sequence>
<reference evidence="1 2" key="1">
    <citation type="submission" date="2016-10" db="EMBL/GenBank/DDBJ databases">
        <authorList>
            <person name="de Groot N.N."/>
        </authorList>
    </citation>
    <scope>NUCLEOTIDE SEQUENCE [LARGE SCALE GENOMIC DNA]</scope>
    <source>
        <strain evidence="1 2">DSM 27375</strain>
    </source>
</reference>
<evidence type="ECO:0000313" key="2">
    <source>
        <dbReference type="Proteomes" id="UP000182284"/>
    </source>
</evidence>
<gene>
    <name evidence="1" type="ORF">SAMN04488117_1218</name>
</gene>
<name>A0A1G7UBX5_9RHOB</name>
<accession>A0A1G7UBX5</accession>
<proteinExistence type="predicted"/>
<evidence type="ECO:0000313" key="1">
    <source>
        <dbReference type="EMBL" id="SDG44539.1"/>
    </source>
</evidence>
<protein>
    <submittedName>
        <fullName evidence="1">Uncharacterized protein</fullName>
    </submittedName>
</protein>
<dbReference type="Proteomes" id="UP000182284">
    <property type="component" value="Unassembled WGS sequence"/>
</dbReference>
<dbReference type="AlphaFoldDB" id="A0A1G7UBX5"/>